<dbReference type="Pfam" id="PF03466">
    <property type="entry name" value="LysR_substrate"/>
    <property type="match status" value="1"/>
</dbReference>
<dbReference type="PROSITE" id="PS50931">
    <property type="entry name" value="HTH_LYSR"/>
    <property type="match status" value="1"/>
</dbReference>
<sequence>MLDLNRLVMLRAVAMHGSITAAARELAYTHSAVSQQLALLERETGTALLEKVGRTARLTPVGLELVRNTEAVLAAMEHAETELAASHHQPRGILTVAVYSSIARLVMPAALRTLMHEQPGLELRLRRLDPQEAVLQLVARRVDAVIVDTFSGTQLAPADTIDAAEIGRDPVRGYLPEFHPAGSVEQLSDLPWVMEPPDAPSTQWAMRVCRQAGIEPRVVYESSDMLFHLRMVEAGLAAAFLPDLVVREARSRVAPSPLLPTEPERRILLLTRTGAAEHPAFRAVRGAVAAALSKYVSSTGGNP</sequence>
<dbReference type="InterPro" id="IPR000847">
    <property type="entry name" value="LysR_HTH_N"/>
</dbReference>
<dbReference type="AlphaFoldDB" id="A0AA87RGT4"/>
<dbReference type="InterPro" id="IPR036388">
    <property type="entry name" value="WH-like_DNA-bd_sf"/>
</dbReference>
<dbReference type="EMBL" id="BJUU01000008">
    <property type="protein sequence ID" value="GEK80186.1"/>
    <property type="molecule type" value="Genomic_DNA"/>
</dbReference>
<reference evidence="6 7" key="1">
    <citation type="submission" date="2019-07" db="EMBL/GenBank/DDBJ databases">
        <title>Whole genome shotgun sequence of Agrococcus baldri NBRC 103055.</title>
        <authorList>
            <person name="Hosoyama A."/>
            <person name="Uohara A."/>
            <person name="Ohji S."/>
            <person name="Ichikawa N."/>
        </authorList>
    </citation>
    <scope>NUCLEOTIDE SEQUENCE [LARGE SCALE GENOMIC DNA]</scope>
    <source>
        <strain evidence="6 7">NBRC 103055</strain>
    </source>
</reference>
<evidence type="ECO:0000259" key="5">
    <source>
        <dbReference type="PROSITE" id="PS50931"/>
    </source>
</evidence>
<dbReference type="SUPFAM" id="SSF53850">
    <property type="entry name" value="Periplasmic binding protein-like II"/>
    <property type="match status" value="1"/>
</dbReference>
<comment type="caution">
    <text evidence="6">The sequence shown here is derived from an EMBL/GenBank/DDBJ whole genome shotgun (WGS) entry which is preliminary data.</text>
</comment>
<dbReference type="GO" id="GO:0003700">
    <property type="term" value="F:DNA-binding transcription factor activity"/>
    <property type="evidence" value="ECO:0007669"/>
    <property type="project" value="InterPro"/>
</dbReference>
<proteinExistence type="inferred from homology"/>
<dbReference type="RefSeq" id="WP_146794246.1">
    <property type="nucleotide sequence ID" value="NZ_BJUU01000008.1"/>
</dbReference>
<keyword evidence="4" id="KW-0804">Transcription</keyword>
<name>A0AA87RGT4_9MICO</name>
<dbReference type="Gene3D" id="3.40.190.10">
    <property type="entry name" value="Periplasmic binding protein-like II"/>
    <property type="match status" value="2"/>
</dbReference>
<dbReference type="Proteomes" id="UP000321749">
    <property type="component" value="Unassembled WGS sequence"/>
</dbReference>
<evidence type="ECO:0000313" key="7">
    <source>
        <dbReference type="Proteomes" id="UP000321749"/>
    </source>
</evidence>
<dbReference type="SUPFAM" id="SSF46785">
    <property type="entry name" value="Winged helix' DNA-binding domain"/>
    <property type="match status" value="1"/>
</dbReference>
<evidence type="ECO:0000256" key="3">
    <source>
        <dbReference type="ARBA" id="ARBA00023125"/>
    </source>
</evidence>
<keyword evidence="3" id="KW-0238">DNA-binding</keyword>
<organism evidence="6 7">
    <name type="scientific">Agrococcus baldri</name>
    <dbReference type="NCBI Taxonomy" id="153730"/>
    <lineage>
        <taxon>Bacteria</taxon>
        <taxon>Bacillati</taxon>
        <taxon>Actinomycetota</taxon>
        <taxon>Actinomycetes</taxon>
        <taxon>Micrococcales</taxon>
        <taxon>Microbacteriaceae</taxon>
        <taxon>Agrococcus</taxon>
    </lineage>
</organism>
<dbReference type="GO" id="GO:0003677">
    <property type="term" value="F:DNA binding"/>
    <property type="evidence" value="ECO:0007669"/>
    <property type="project" value="UniProtKB-KW"/>
</dbReference>
<comment type="similarity">
    <text evidence="1">Belongs to the LysR transcriptional regulatory family.</text>
</comment>
<accession>A0AA87RGT4</accession>
<dbReference type="Pfam" id="PF00126">
    <property type="entry name" value="HTH_1"/>
    <property type="match status" value="1"/>
</dbReference>
<evidence type="ECO:0000256" key="2">
    <source>
        <dbReference type="ARBA" id="ARBA00023015"/>
    </source>
</evidence>
<dbReference type="GO" id="GO:0032993">
    <property type="term" value="C:protein-DNA complex"/>
    <property type="evidence" value="ECO:0007669"/>
    <property type="project" value="TreeGrafter"/>
</dbReference>
<evidence type="ECO:0000313" key="6">
    <source>
        <dbReference type="EMBL" id="GEK80186.1"/>
    </source>
</evidence>
<dbReference type="PANTHER" id="PTHR30346:SF29">
    <property type="entry name" value="LYSR SUBSTRATE-BINDING"/>
    <property type="match status" value="1"/>
</dbReference>
<gene>
    <name evidence="6" type="ORF">ABA31_15370</name>
</gene>
<dbReference type="PANTHER" id="PTHR30346">
    <property type="entry name" value="TRANSCRIPTIONAL DUAL REGULATOR HCAR-RELATED"/>
    <property type="match status" value="1"/>
</dbReference>
<dbReference type="InterPro" id="IPR005119">
    <property type="entry name" value="LysR_subst-bd"/>
</dbReference>
<dbReference type="Gene3D" id="1.10.10.10">
    <property type="entry name" value="Winged helix-like DNA-binding domain superfamily/Winged helix DNA-binding domain"/>
    <property type="match status" value="1"/>
</dbReference>
<dbReference type="InterPro" id="IPR036390">
    <property type="entry name" value="WH_DNA-bd_sf"/>
</dbReference>
<keyword evidence="2" id="KW-0805">Transcription regulation</keyword>
<evidence type="ECO:0000256" key="4">
    <source>
        <dbReference type="ARBA" id="ARBA00023163"/>
    </source>
</evidence>
<evidence type="ECO:0000256" key="1">
    <source>
        <dbReference type="ARBA" id="ARBA00009437"/>
    </source>
</evidence>
<keyword evidence="7" id="KW-1185">Reference proteome</keyword>
<protein>
    <submittedName>
        <fullName evidence="6">LysR family transcriptional regulator</fullName>
    </submittedName>
</protein>
<feature type="domain" description="HTH lysR-type" evidence="5">
    <location>
        <begin position="2"/>
        <end position="59"/>
    </location>
</feature>